<comment type="caution">
    <text evidence="1">The sequence shown here is derived from an EMBL/GenBank/DDBJ whole genome shotgun (WGS) entry which is preliminary data.</text>
</comment>
<organism evidence="1 2">
    <name type="scientific">Eretmocerus hayati</name>
    <dbReference type="NCBI Taxonomy" id="131215"/>
    <lineage>
        <taxon>Eukaryota</taxon>
        <taxon>Metazoa</taxon>
        <taxon>Ecdysozoa</taxon>
        <taxon>Arthropoda</taxon>
        <taxon>Hexapoda</taxon>
        <taxon>Insecta</taxon>
        <taxon>Pterygota</taxon>
        <taxon>Neoptera</taxon>
        <taxon>Endopterygota</taxon>
        <taxon>Hymenoptera</taxon>
        <taxon>Apocrita</taxon>
        <taxon>Proctotrupomorpha</taxon>
        <taxon>Chalcidoidea</taxon>
        <taxon>Aphelinidae</taxon>
        <taxon>Aphelininae</taxon>
        <taxon>Eretmocerus</taxon>
    </lineage>
</organism>
<gene>
    <name evidence="1" type="ORF">QAD02_012747</name>
</gene>
<name>A0ACC2P0A4_9HYME</name>
<protein>
    <submittedName>
        <fullName evidence="1">Uncharacterized protein</fullName>
    </submittedName>
</protein>
<keyword evidence="2" id="KW-1185">Reference proteome</keyword>
<accession>A0ACC2P0A4</accession>
<sequence length="123" mass="14439">MKKPYPHFETAEKKCVRLSKLNNVSEFVALLSLPNVSDLVTTVKWGPVFHVVRQLIVINDDIHLVTKRLRDCYPVQRVHAYRVIDNRDFSWWCLTLSDVRRASITYLTTLSDGGTYIFRNWIE</sequence>
<evidence type="ECO:0000313" key="1">
    <source>
        <dbReference type="EMBL" id="KAJ8676960.1"/>
    </source>
</evidence>
<dbReference type="Proteomes" id="UP001239111">
    <property type="component" value="Chromosome 2"/>
</dbReference>
<proteinExistence type="predicted"/>
<dbReference type="EMBL" id="CM056742">
    <property type="protein sequence ID" value="KAJ8676960.1"/>
    <property type="molecule type" value="Genomic_DNA"/>
</dbReference>
<evidence type="ECO:0000313" key="2">
    <source>
        <dbReference type="Proteomes" id="UP001239111"/>
    </source>
</evidence>
<reference evidence="1" key="1">
    <citation type="submission" date="2023-04" db="EMBL/GenBank/DDBJ databases">
        <title>A chromosome-level genome assembly of the parasitoid wasp Eretmocerus hayati.</title>
        <authorList>
            <person name="Zhong Y."/>
            <person name="Liu S."/>
            <person name="Liu Y."/>
        </authorList>
    </citation>
    <scope>NUCLEOTIDE SEQUENCE</scope>
    <source>
        <strain evidence="1">ZJU_SS_LIU_2023</strain>
    </source>
</reference>